<feature type="compositionally biased region" description="Basic and acidic residues" evidence="1">
    <location>
        <begin position="1"/>
        <end position="15"/>
    </location>
</feature>
<name>A0A1L6FHX0_9RHOO</name>
<dbReference type="OrthoDB" id="9182025at2"/>
<feature type="compositionally biased region" description="Low complexity" evidence="1">
    <location>
        <begin position="100"/>
        <end position="120"/>
    </location>
</feature>
<accession>A0A1L6FHX0</accession>
<gene>
    <name evidence="2" type="ORF">Tchl_3460</name>
</gene>
<dbReference type="AlphaFoldDB" id="A0A1L6FHX0"/>
<evidence type="ECO:0000313" key="2">
    <source>
        <dbReference type="EMBL" id="APR06260.1"/>
    </source>
</evidence>
<feature type="compositionally biased region" description="Polar residues" evidence="1">
    <location>
        <begin position="30"/>
        <end position="44"/>
    </location>
</feature>
<evidence type="ECO:0000256" key="1">
    <source>
        <dbReference type="SAM" id="MobiDB-lite"/>
    </source>
</evidence>
<feature type="region of interest" description="Disordered" evidence="1">
    <location>
        <begin position="1"/>
        <end position="59"/>
    </location>
</feature>
<dbReference type="STRING" id="96773.Tchl_3460"/>
<feature type="region of interest" description="Disordered" evidence="1">
    <location>
        <begin position="100"/>
        <end position="178"/>
    </location>
</feature>
<sequence length="178" mass="19029">MALDDLLAKLEHDGGTRGTPDVPADVPANPLQTLAGTRGTCGTSQKDKGGGDSSETLPTDTATRAVRWLFRFADREPLESWFAPPCTHAEALAAEPDAVAAEPLPEVRTPPVRTPVRTETAATGCKSCRHRKRPGLSSPGYCGGERDDLPPAYGLHHPLRKLPDDQGKGCASYRPHED</sequence>
<dbReference type="Proteomes" id="UP000185739">
    <property type="component" value="Chromosome"/>
</dbReference>
<reference evidence="2 3" key="1">
    <citation type="submission" date="2016-12" db="EMBL/GenBank/DDBJ databases">
        <title>Complete genome sequence of Thauera chlorobenzoica, a Betaproteobacterium degrading haloaromatics anaerobically to CO2 and halides.</title>
        <authorList>
            <person name="Goris T."/>
            <person name="Mergelsberg M."/>
            <person name="Boll M."/>
        </authorList>
    </citation>
    <scope>NUCLEOTIDE SEQUENCE [LARGE SCALE GENOMIC DNA]</scope>
    <source>
        <strain evidence="2 3">3CB1</strain>
    </source>
</reference>
<protein>
    <submittedName>
        <fullName evidence="2">Uncharacterized protein</fullName>
    </submittedName>
</protein>
<dbReference type="RefSeq" id="WP_146060764.1">
    <property type="nucleotide sequence ID" value="NZ_CP018839.1"/>
</dbReference>
<organism evidence="2 3">
    <name type="scientific">Thauera chlorobenzoica</name>
    <dbReference type="NCBI Taxonomy" id="96773"/>
    <lineage>
        <taxon>Bacteria</taxon>
        <taxon>Pseudomonadati</taxon>
        <taxon>Pseudomonadota</taxon>
        <taxon>Betaproteobacteria</taxon>
        <taxon>Rhodocyclales</taxon>
        <taxon>Zoogloeaceae</taxon>
        <taxon>Thauera</taxon>
    </lineage>
</organism>
<evidence type="ECO:0000313" key="3">
    <source>
        <dbReference type="Proteomes" id="UP000185739"/>
    </source>
</evidence>
<dbReference type="EMBL" id="CP018839">
    <property type="protein sequence ID" value="APR06260.1"/>
    <property type="molecule type" value="Genomic_DNA"/>
</dbReference>
<dbReference type="KEGG" id="tcl:Tchl_3460"/>
<proteinExistence type="predicted"/>
<keyword evidence="3" id="KW-1185">Reference proteome</keyword>